<evidence type="ECO:0000313" key="2">
    <source>
        <dbReference type="Proteomes" id="UP000290289"/>
    </source>
</evidence>
<organism evidence="1 2">
    <name type="scientific">Malus domestica</name>
    <name type="common">Apple</name>
    <name type="synonym">Pyrus malus</name>
    <dbReference type="NCBI Taxonomy" id="3750"/>
    <lineage>
        <taxon>Eukaryota</taxon>
        <taxon>Viridiplantae</taxon>
        <taxon>Streptophyta</taxon>
        <taxon>Embryophyta</taxon>
        <taxon>Tracheophyta</taxon>
        <taxon>Spermatophyta</taxon>
        <taxon>Magnoliopsida</taxon>
        <taxon>eudicotyledons</taxon>
        <taxon>Gunneridae</taxon>
        <taxon>Pentapetalae</taxon>
        <taxon>rosids</taxon>
        <taxon>fabids</taxon>
        <taxon>Rosales</taxon>
        <taxon>Rosaceae</taxon>
        <taxon>Amygdaloideae</taxon>
        <taxon>Maleae</taxon>
        <taxon>Malus</taxon>
    </lineage>
</organism>
<keyword evidence="2" id="KW-1185">Reference proteome</keyword>
<dbReference type="EMBL" id="RDQH01000342">
    <property type="protein sequence ID" value="RXH72152.1"/>
    <property type="molecule type" value="Genomic_DNA"/>
</dbReference>
<dbReference type="AlphaFoldDB" id="A0A498HQD5"/>
<evidence type="ECO:0000313" key="1">
    <source>
        <dbReference type="EMBL" id="RXH72152.1"/>
    </source>
</evidence>
<name>A0A498HQD5_MALDO</name>
<comment type="caution">
    <text evidence="1">The sequence shown here is derived from an EMBL/GenBank/DDBJ whole genome shotgun (WGS) entry which is preliminary data.</text>
</comment>
<sequence length="71" mass="8027">MDLLKASTETRLSPTNFKILDYFPPGTKVQDLDEKAYNITVKWVRESNGGKFFDNALPSPPSKRARVTLDP</sequence>
<dbReference type="Proteomes" id="UP000290289">
    <property type="component" value="Chromosome 16"/>
</dbReference>
<proteinExistence type="predicted"/>
<reference evidence="1 2" key="1">
    <citation type="submission" date="2018-10" db="EMBL/GenBank/DDBJ databases">
        <title>A high-quality apple genome assembly.</title>
        <authorList>
            <person name="Hu J."/>
        </authorList>
    </citation>
    <scope>NUCLEOTIDE SEQUENCE [LARGE SCALE GENOMIC DNA]</scope>
    <source>
        <strain evidence="2">cv. HFTH1</strain>
        <tissue evidence="1">Young leaf</tissue>
    </source>
</reference>
<gene>
    <name evidence="1" type="ORF">DVH24_033690</name>
</gene>
<protein>
    <submittedName>
        <fullName evidence="1">Uncharacterized protein</fullName>
    </submittedName>
</protein>
<accession>A0A498HQD5</accession>